<organism evidence="2 3">
    <name type="scientific">Alteromonas salexigens</name>
    <dbReference type="NCBI Taxonomy" id="2982530"/>
    <lineage>
        <taxon>Bacteria</taxon>
        <taxon>Pseudomonadati</taxon>
        <taxon>Pseudomonadota</taxon>
        <taxon>Gammaproteobacteria</taxon>
        <taxon>Alteromonadales</taxon>
        <taxon>Alteromonadaceae</taxon>
        <taxon>Alteromonas/Salinimonas group</taxon>
        <taxon>Alteromonas</taxon>
    </lineage>
</organism>
<dbReference type="RefSeq" id="WP_262994018.1">
    <property type="nucleotide sequence ID" value="NZ_JAOTJC010000008.1"/>
</dbReference>
<feature type="transmembrane region" description="Helical" evidence="1">
    <location>
        <begin position="62"/>
        <end position="79"/>
    </location>
</feature>
<gene>
    <name evidence="2" type="ORF">OCL06_09815</name>
</gene>
<protein>
    <submittedName>
        <fullName evidence="2">DUF6170 family protein</fullName>
    </submittedName>
</protein>
<evidence type="ECO:0000313" key="3">
    <source>
        <dbReference type="Proteomes" id="UP001209257"/>
    </source>
</evidence>
<feature type="transmembrane region" description="Helical" evidence="1">
    <location>
        <begin position="38"/>
        <end position="56"/>
    </location>
</feature>
<keyword evidence="3" id="KW-1185">Reference proteome</keyword>
<comment type="caution">
    <text evidence="2">The sequence shown here is derived from an EMBL/GenBank/DDBJ whole genome shotgun (WGS) entry which is preliminary data.</text>
</comment>
<keyword evidence="1" id="KW-1133">Transmembrane helix</keyword>
<dbReference type="EMBL" id="JAOTJC010000008">
    <property type="protein sequence ID" value="MCU7554895.1"/>
    <property type="molecule type" value="Genomic_DNA"/>
</dbReference>
<accession>A0ABT2VP71</accession>
<keyword evidence="1" id="KW-0472">Membrane</keyword>
<reference evidence="3" key="1">
    <citation type="submission" date="2023-07" db="EMBL/GenBank/DDBJ databases">
        <title>Study on multiphase classification of strain Alteromonas salexigens isolated from the Yellow Sea.</title>
        <authorList>
            <person name="Sun L."/>
        </authorList>
    </citation>
    <scope>NUCLEOTIDE SEQUENCE [LARGE SCALE GENOMIC DNA]</scope>
    <source>
        <strain evidence="3">ASW11-19</strain>
    </source>
</reference>
<keyword evidence="1" id="KW-0812">Transmembrane</keyword>
<name>A0ABT2VP71_9ALTE</name>
<dbReference type="Pfam" id="PF19667">
    <property type="entry name" value="DUF6170"/>
    <property type="match status" value="1"/>
</dbReference>
<dbReference type="InterPro" id="IPR046168">
    <property type="entry name" value="DUF6170"/>
</dbReference>
<evidence type="ECO:0000313" key="2">
    <source>
        <dbReference type="EMBL" id="MCU7554895.1"/>
    </source>
</evidence>
<evidence type="ECO:0000256" key="1">
    <source>
        <dbReference type="SAM" id="Phobius"/>
    </source>
</evidence>
<sequence length="99" mass="11435">MRFYFSTRHIPGLAGLPLAERIERLDHASKKLTVPEKTLLNVLKLLIIVPVFVLILRTVENWHSLLWAALVFLLYPLIVKPLQYSLSAKYLPDPSKERT</sequence>
<dbReference type="Proteomes" id="UP001209257">
    <property type="component" value="Unassembled WGS sequence"/>
</dbReference>
<proteinExistence type="predicted"/>